<proteinExistence type="inferred from homology"/>
<evidence type="ECO:0000256" key="2">
    <source>
        <dbReference type="ARBA" id="ARBA00022737"/>
    </source>
</evidence>
<evidence type="ECO:0000313" key="3">
    <source>
        <dbReference type="EMBL" id="SFV90515.1"/>
    </source>
</evidence>
<gene>
    <name evidence="3" type="ORF">MNB_SV-4-840</name>
</gene>
<name>A0A1W1E967_9ZZZZ</name>
<dbReference type="Gene3D" id="1.25.40.10">
    <property type="entry name" value="Tetratricopeptide repeat domain"/>
    <property type="match status" value="1"/>
</dbReference>
<sequence>MGIKYLYMACRMGNYDACYETGILYETGTKKTKKDVSMAMALYQKACVNNIDDACIDMGMLYKKHQEYSKALYYFMKSCHDGNAEGCYESAKVLEDTQKHSKSSDIVCLYHRACSMGFSEACKN</sequence>
<reference evidence="3" key="1">
    <citation type="submission" date="2016-10" db="EMBL/GenBank/DDBJ databases">
        <authorList>
            <person name="de Groot N.N."/>
        </authorList>
    </citation>
    <scope>NUCLEOTIDE SEQUENCE</scope>
</reference>
<dbReference type="SUPFAM" id="SSF81901">
    <property type="entry name" value="HCP-like"/>
    <property type="match status" value="1"/>
</dbReference>
<organism evidence="3">
    <name type="scientific">hydrothermal vent metagenome</name>
    <dbReference type="NCBI Taxonomy" id="652676"/>
    <lineage>
        <taxon>unclassified sequences</taxon>
        <taxon>metagenomes</taxon>
        <taxon>ecological metagenomes</taxon>
    </lineage>
</organism>
<evidence type="ECO:0008006" key="4">
    <source>
        <dbReference type="Google" id="ProtNLM"/>
    </source>
</evidence>
<accession>A0A1W1E967</accession>
<protein>
    <recommendedName>
        <fullName evidence="4">Beta-lactamase</fullName>
    </recommendedName>
</protein>
<dbReference type="PANTHER" id="PTHR13891:SF1">
    <property type="entry name" value="CYTOCHROME C OXIDASE ASSEMBLY FACTOR 7"/>
    <property type="match status" value="1"/>
</dbReference>
<comment type="similarity">
    <text evidence="1">Belongs to the hcp beta-lactamase family.</text>
</comment>
<dbReference type="Pfam" id="PF08238">
    <property type="entry name" value="Sel1"/>
    <property type="match status" value="3"/>
</dbReference>
<evidence type="ECO:0000256" key="1">
    <source>
        <dbReference type="ARBA" id="ARBA00008486"/>
    </source>
</evidence>
<dbReference type="AlphaFoldDB" id="A0A1W1E967"/>
<dbReference type="PANTHER" id="PTHR13891">
    <property type="entry name" value="CYTOCHROME C OXIDASE ASSEMBLY FACTOR 7"/>
    <property type="match status" value="1"/>
</dbReference>
<dbReference type="InterPro" id="IPR011990">
    <property type="entry name" value="TPR-like_helical_dom_sf"/>
</dbReference>
<dbReference type="SMART" id="SM00671">
    <property type="entry name" value="SEL1"/>
    <property type="match status" value="2"/>
</dbReference>
<dbReference type="EMBL" id="FPIB01000017">
    <property type="protein sequence ID" value="SFV90515.1"/>
    <property type="molecule type" value="Genomic_DNA"/>
</dbReference>
<dbReference type="GO" id="GO:0005758">
    <property type="term" value="C:mitochondrial intermembrane space"/>
    <property type="evidence" value="ECO:0007669"/>
    <property type="project" value="TreeGrafter"/>
</dbReference>
<dbReference type="InterPro" id="IPR040239">
    <property type="entry name" value="HcpB-like"/>
</dbReference>
<dbReference type="InterPro" id="IPR006597">
    <property type="entry name" value="Sel1-like"/>
</dbReference>
<keyword evidence="2" id="KW-0677">Repeat</keyword>